<comment type="caution">
    <text evidence="6">The sequence shown here is derived from an EMBL/GenBank/DDBJ whole genome shotgun (WGS) entry which is preliminary data.</text>
</comment>
<dbReference type="NCBIfam" id="TIGR00147">
    <property type="entry name" value="YegS/Rv2252/BmrU family lipid kinase"/>
    <property type="match status" value="1"/>
</dbReference>
<sequence length="293" mass="31538">MTKSALLIVNAKSRQGATARHEIEERLSGLGVTPVHRVSADRNEMSALIAREGPSHDLIVVAGGDGSLNAAAKGLLEAKRPLAVIPTGTANDLARTLGLPTDIAGACRVAAEGRPRRIDLGSVNDEPFFNVASVGFSVELAGQLTSDVKRRFGKLGYAVAAAKALSRTKPFRVRIVTGDRALRLLALQVSVGNGRFYGGGNMVSEHAEIDDGRLDLYALKFVRAWRLVLMLRSLRYGEHGSWREIKSLTGDRFEVLTRHARPVNADGEIITRTPARFEILPGALEVMTPGDEG</sequence>
<proteinExistence type="predicted"/>
<dbReference type="Proteomes" id="UP000289708">
    <property type="component" value="Unassembled WGS sequence"/>
</dbReference>
<dbReference type="GO" id="GO:0005524">
    <property type="term" value="F:ATP binding"/>
    <property type="evidence" value="ECO:0007669"/>
    <property type="project" value="UniProtKB-KW"/>
</dbReference>
<dbReference type="Pfam" id="PF00781">
    <property type="entry name" value="DAGK_cat"/>
    <property type="match status" value="1"/>
</dbReference>
<keyword evidence="7" id="KW-1185">Reference proteome</keyword>
<evidence type="ECO:0000256" key="3">
    <source>
        <dbReference type="ARBA" id="ARBA00022777"/>
    </source>
</evidence>
<dbReference type="InterPro" id="IPR016064">
    <property type="entry name" value="NAD/diacylglycerol_kinase_sf"/>
</dbReference>
<dbReference type="Gene3D" id="3.40.50.10330">
    <property type="entry name" value="Probable inorganic polyphosphate/atp-NAD kinase, domain 1"/>
    <property type="match status" value="1"/>
</dbReference>
<dbReference type="PANTHER" id="PTHR12358:SF54">
    <property type="entry name" value="SPHINGOSINE KINASE RELATED PROTEIN"/>
    <property type="match status" value="1"/>
</dbReference>
<evidence type="ECO:0000259" key="5">
    <source>
        <dbReference type="PROSITE" id="PS50146"/>
    </source>
</evidence>
<dbReference type="EMBL" id="RYFI01000011">
    <property type="protein sequence ID" value="RXF72955.1"/>
    <property type="molecule type" value="Genomic_DNA"/>
</dbReference>
<keyword evidence="4" id="KW-0067">ATP-binding</keyword>
<accession>A0A4Q0MHS5</accession>
<evidence type="ECO:0000313" key="7">
    <source>
        <dbReference type="Proteomes" id="UP000289708"/>
    </source>
</evidence>
<dbReference type="InterPro" id="IPR005218">
    <property type="entry name" value="Diacylglycerol/lipid_kinase"/>
</dbReference>
<dbReference type="SUPFAM" id="SSF111331">
    <property type="entry name" value="NAD kinase/diacylglycerol kinase-like"/>
    <property type="match status" value="1"/>
</dbReference>
<protein>
    <submittedName>
        <fullName evidence="6">Lipid kinase</fullName>
    </submittedName>
</protein>
<dbReference type="SMART" id="SM00046">
    <property type="entry name" value="DAGKc"/>
    <property type="match status" value="1"/>
</dbReference>
<dbReference type="InterPro" id="IPR045540">
    <property type="entry name" value="YegS/DAGK_C"/>
</dbReference>
<feature type="domain" description="DAGKc" evidence="5">
    <location>
        <begin position="1"/>
        <end position="127"/>
    </location>
</feature>
<dbReference type="InterPro" id="IPR017438">
    <property type="entry name" value="ATP-NAD_kinase_N"/>
</dbReference>
<dbReference type="GO" id="GO:0016301">
    <property type="term" value="F:kinase activity"/>
    <property type="evidence" value="ECO:0007669"/>
    <property type="project" value="UniProtKB-KW"/>
</dbReference>
<name>A0A4Q0MHS5_9HYPH</name>
<dbReference type="PROSITE" id="PS50146">
    <property type="entry name" value="DAGK"/>
    <property type="match status" value="1"/>
</dbReference>
<keyword evidence="2" id="KW-0547">Nucleotide-binding</keyword>
<dbReference type="PANTHER" id="PTHR12358">
    <property type="entry name" value="SPHINGOSINE KINASE"/>
    <property type="match status" value="1"/>
</dbReference>
<dbReference type="InterPro" id="IPR001206">
    <property type="entry name" value="Diacylglycerol_kinase_cat_dom"/>
</dbReference>
<evidence type="ECO:0000256" key="1">
    <source>
        <dbReference type="ARBA" id="ARBA00022679"/>
    </source>
</evidence>
<keyword evidence="1" id="KW-0808">Transferase</keyword>
<reference evidence="6 7" key="1">
    <citation type="submission" date="2018-12" db="EMBL/GenBank/DDBJ databases">
        <title>bacterium Hansschlegelia zhihuaiae S113.</title>
        <authorList>
            <person name="He J."/>
        </authorList>
    </citation>
    <scope>NUCLEOTIDE SEQUENCE [LARGE SCALE GENOMIC DNA]</scope>
    <source>
        <strain evidence="6 7">S 113</strain>
    </source>
</reference>
<organism evidence="6 7">
    <name type="scientific">Hansschlegelia zhihuaiae</name>
    <dbReference type="NCBI Taxonomy" id="405005"/>
    <lineage>
        <taxon>Bacteria</taxon>
        <taxon>Pseudomonadati</taxon>
        <taxon>Pseudomonadota</taxon>
        <taxon>Alphaproteobacteria</taxon>
        <taxon>Hyphomicrobiales</taxon>
        <taxon>Methylopilaceae</taxon>
        <taxon>Hansschlegelia</taxon>
    </lineage>
</organism>
<dbReference type="NCBIfam" id="NF009604">
    <property type="entry name" value="PRK13057.1"/>
    <property type="match status" value="1"/>
</dbReference>
<dbReference type="Pfam" id="PF19279">
    <property type="entry name" value="YegS_C"/>
    <property type="match status" value="1"/>
</dbReference>
<dbReference type="RefSeq" id="WP_128777815.1">
    <property type="nucleotide sequence ID" value="NZ_RYFI01000011.1"/>
</dbReference>
<dbReference type="InterPro" id="IPR050187">
    <property type="entry name" value="Lipid_Phosphate_FormReg"/>
</dbReference>
<gene>
    <name evidence="6" type="ORF">EK403_12495</name>
</gene>
<dbReference type="GO" id="GO:0008654">
    <property type="term" value="P:phospholipid biosynthetic process"/>
    <property type="evidence" value="ECO:0007669"/>
    <property type="project" value="InterPro"/>
</dbReference>
<dbReference type="Gene3D" id="2.60.200.40">
    <property type="match status" value="1"/>
</dbReference>
<evidence type="ECO:0000256" key="2">
    <source>
        <dbReference type="ARBA" id="ARBA00022741"/>
    </source>
</evidence>
<evidence type="ECO:0000256" key="4">
    <source>
        <dbReference type="ARBA" id="ARBA00022840"/>
    </source>
</evidence>
<keyword evidence="3 6" id="KW-0418">Kinase</keyword>
<dbReference type="OrthoDB" id="142078at2"/>
<evidence type="ECO:0000313" key="6">
    <source>
        <dbReference type="EMBL" id="RXF72955.1"/>
    </source>
</evidence>
<dbReference type="AlphaFoldDB" id="A0A4Q0MHS5"/>